<keyword evidence="2" id="KW-0547">Nucleotide-binding</keyword>
<dbReference type="EMBL" id="QNZI01000191">
    <property type="protein sequence ID" value="RTZ83744.1"/>
    <property type="molecule type" value="Genomic_DNA"/>
</dbReference>
<sequence>VKIVSTSQFQSGRIPGYKYTIEEQQEMITMDDIKRMEEDGTITVTIDAEEIVTGSHNLSFVKNVIAASAIAIHLGIDWDTFREKVKSFQAPQGRCEVKQLNNITIIDDTYNANPSSFYSVLENLNKTYPGLRKIVVCGAMAELGDLSPELHRQVGETMVKNGVEKMFGLGGAEIKFYLEGWKNGGGKTEAAQRFSDIDDLTKTFREELRASDVVLVKGSRSAQMERFVEAML</sequence>
<dbReference type="InterPro" id="IPR036615">
    <property type="entry name" value="Mur_ligase_C_dom_sf"/>
</dbReference>
<evidence type="ECO:0000313" key="5">
    <source>
        <dbReference type="EMBL" id="RTZ83744.1"/>
    </source>
</evidence>
<dbReference type="Gene3D" id="3.90.190.20">
    <property type="entry name" value="Mur ligase, C-terminal domain"/>
    <property type="match status" value="1"/>
</dbReference>
<reference evidence="5 6" key="1">
    <citation type="submission" date="2018-06" db="EMBL/GenBank/DDBJ databases">
        <title>Combined omics and stable isotope probing to characterize newly discovered Mariana Back-Arc vent microbial communities.</title>
        <authorList>
            <person name="Trembath-Reichert E."/>
            <person name="Huber J.A."/>
        </authorList>
    </citation>
    <scope>NUCLEOTIDE SEQUENCE [LARGE SCALE GENOMIC DNA]</scope>
    <source>
        <strain evidence="5">MAG 24</strain>
    </source>
</reference>
<organism evidence="5 6">
    <name type="scientific">SAR324 cluster bacterium</name>
    <dbReference type="NCBI Taxonomy" id="2024889"/>
    <lineage>
        <taxon>Bacteria</taxon>
        <taxon>Deltaproteobacteria</taxon>
        <taxon>SAR324 cluster</taxon>
    </lineage>
</organism>
<protein>
    <recommendedName>
        <fullName evidence="4">Mur ligase C-terminal domain-containing protein</fullName>
    </recommendedName>
</protein>
<evidence type="ECO:0000259" key="4">
    <source>
        <dbReference type="Pfam" id="PF02875"/>
    </source>
</evidence>
<feature type="domain" description="Mur ligase C-terminal" evidence="4">
    <location>
        <begin position="93"/>
        <end position="220"/>
    </location>
</feature>
<dbReference type="GO" id="GO:0016881">
    <property type="term" value="F:acid-amino acid ligase activity"/>
    <property type="evidence" value="ECO:0007669"/>
    <property type="project" value="InterPro"/>
</dbReference>
<dbReference type="InterPro" id="IPR036565">
    <property type="entry name" value="Mur-like_cat_sf"/>
</dbReference>
<dbReference type="PANTHER" id="PTHR43024:SF1">
    <property type="entry name" value="UDP-N-ACETYLMURAMOYL-TRIPEPTIDE--D-ALANYL-D-ALANINE LIGASE"/>
    <property type="match status" value="1"/>
</dbReference>
<proteinExistence type="predicted"/>
<keyword evidence="3" id="KW-0067">ATP-binding</keyword>
<evidence type="ECO:0000256" key="2">
    <source>
        <dbReference type="ARBA" id="ARBA00022741"/>
    </source>
</evidence>
<evidence type="ECO:0000256" key="3">
    <source>
        <dbReference type="ARBA" id="ARBA00022840"/>
    </source>
</evidence>
<evidence type="ECO:0000256" key="1">
    <source>
        <dbReference type="ARBA" id="ARBA00022598"/>
    </source>
</evidence>
<dbReference type="Gene3D" id="3.40.1190.10">
    <property type="entry name" value="Mur-like, catalytic domain"/>
    <property type="match status" value="1"/>
</dbReference>
<dbReference type="InterPro" id="IPR051046">
    <property type="entry name" value="MurCDEF_CellWall_CoF430Synth"/>
</dbReference>
<dbReference type="PANTHER" id="PTHR43024">
    <property type="entry name" value="UDP-N-ACETYLMURAMOYL-TRIPEPTIDE--D-ALANYL-D-ALANINE LIGASE"/>
    <property type="match status" value="1"/>
</dbReference>
<accession>A0A432GIW5</accession>
<evidence type="ECO:0000313" key="6">
    <source>
        <dbReference type="Proteomes" id="UP000287176"/>
    </source>
</evidence>
<dbReference type="InterPro" id="IPR004101">
    <property type="entry name" value="Mur_ligase_C"/>
</dbReference>
<feature type="non-terminal residue" evidence="5">
    <location>
        <position position="1"/>
    </location>
</feature>
<keyword evidence="1" id="KW-0436">Ligase</keyword>
<name>A0A432GIW5_9DELT</name>
<comment type="caution">
    <text evidence="5">The sequence shown here is derived from an EMBL/GenBank/DDBJ whole genome shotgun (WGS) entry which is preliminary data.</text>
</comment>
<dbReference type="GO" id="GO:0005524">
    <property type="term" value="F:ATP binding"/>
    <property type="evidence" value="ECO:0007669"/>
    <property type="project" value="UniProtKB-KW"/>
</dbReference>
<dbReference type="Proteomes" id="UP000287176">
    <property type="component" value="Unassembled WGS sequence"/>
</dbReference>
<dbReference type="Pfam" id="PF02875">
    <property type="entry name" value="Mur_ligase_C"/>
    <property type="match status" value="1"/>
</dbReference>
<gene>
    <name evidence="5" type="ORF">DSY94_07650</name>
</gene>
<dbReference type="AlphaFoldDB" id="A0A432GIW5"/>
<dbReference type="SUPFAM" id="SSF53244">
    <property type="entry name" value="MurD-like peptide ligases, peptide-binding domain"/>
    <property type="match status" value="1"/>
</dbReference>